<keyword evidence="5" id="KW-0472">Membrane</keyword>
<dbReference type="AlphaFoldDB" id="A0A2H5PRT1"/>
<keyword evidence="5" id="KW-1133">Transmembrane helix</keyword>
<reference evidence="6 7" key="1">
    <citation type="journal article" date="2017" name="Front. Genet.">
        <title>Draft sequencing of the heterozygous diploid genome of Satsuma (Citrus unshiu Marc.) using a hybrid assembly approach.</title>
        <authorList>
            <person name="Shimizu T."/>
            <person name="Tanizawa Y."/>
            <person name="Mochizuki T."/>
            <person name="Nagasaki H."/>
            <person name="Yoshioka T."/>
            <person name="Toyoda A."/>
            <person name="Fujiyama A."/>
            <person name="Kaminuma E."/>
            <person name="Nakamura Y."/>
        </authorList>
    </citation>
    <scope>NUCLEOTIDE SEQUENCE [LARGE SCALE GENOMIC DNA]</scope>
    <source>
        <strain evidence="7">cv. Miyagawa wase</strain>
    </source>
</reference>
<accession>A0A2H5PRT1</accession>
<dbReference type="GO" id="GO:0032259">
    <property type="term" value="P:methylation"/>
    <property type="evidence" value="ECO:0007669"/>
    <property type="project" value="UniProtKB-KW"/>
</dbReference>
<evidence type="ECO:0000256" key="4">
    <source>
        <dbReference type="ARBA" id="ARBA00022842"/>
    </source>
</evidence>
<sequence>MRSMELGQGSSKNGAMQVEQVLFMNGGEGDNSYANNSAPSREATLKTKPLLHESLFDLYCNGFPDCIRFTDMGCSSGPNAFLPTLQVIEALDTICSRLKHKPPILHAFLNDLPGNDFNTVSKSLPSFYERLKTERGHDDFGSCFIAAAPGSFHGRLFPPCFLNLVYSSFCLHWLSRVPKELVSECGIPLLNKRDVCVAKTCSPFSVHKAYLDQFEIDFTSFLKFRSEELKTEGRMVLNFIGNDKYHTGVFELMGMVLNDMVYEGLIEVSKLEPFHFPMYNPCVEEVRQVIEREGSFNIHQLETSHISWSVGYENNNKGLELNEHARAKNVADNIRAVSESLLANHFGSAIMDDLFHRFTIKISAHLEMGLGAYTVLFIYLIKK</sequence>
<dbReference type="GO" id="GO:0046872">
    <property type="term" value="F:metal ion binding"/>
    <property type="evidence" value="ECO:0007669"/>
    <property type="project" value="UniProtKB-KW"/>
</dbReference>
<gene>
    <name evidence="6" type="ORF">CUMW_161710</name>
</gene>
<dbReference type="Gene3D" id="3.40.50.150">
    <property type="entry name" value="Vaccinia Virus protein VP39"/>
    <property type="match status" value="1"/>
</dbReference>
<dbReference type="Gene3D" id="1.10.1200.270">
    <property type="entry name" value="Methyltransferase, alpha-helical capping domain"/>
    <property type="match status" value="1"/>
</dbReference>
<keyword evidence="2" id="KW-0808">Transferase</keyword>
<dbReference type="SUPFAM" id="SSF53335">
    <property type="entry name" value="S-adenosyl-L-methionine-dependent methyltransferases"/>
    <property type="match status" value="1"/>
</dbReference>
<dbReference type="InterPro" id="IPR029063">
    <property type="entry name" value="SAM-dependent_MTases_sf"/>
</dbReference>
<name>A0A2H5PRT1_CITUN</name>
<keyword evidence="5" id="KW-0812">Transmembrane</keyword>
<dbReference type="InterPro" id="IPR042086">
    <property type="entry name" value="MeTrfase_capping"/>
</dbReference>
<evidence type="ECO:0000256" key="1">
    <source>
        <dbReference type="ARBA" id="ARBA00022603"/>
    </source>
</evidence>
<dbReference type="PANTHER" id="PTHR31009">
    <property type="entry name" value="S-ADENOSYL-L-METHIONINE:CARBOXYL METHYLTRANSFERASE FAMILY PROTEIN"/>
    <property type="match status" value="1"/>
</dbReference>
<dbReference type="GO" id="GO:0008168">
    <property type="term" value="F:methyltransferase activity"/>
    <property type="evidence" value="ECO:0007669"/>
    <property type="project" value="UniProtKB-KW"/>
</dbReference>
<keyword evidence="3" id="KW-0479">Metal-binding</keyword>
<feature type="transmembrane region" description="Helical" evidence="5">
    <location>
        <begin position="362"/>
        <end position="381"/>
    </location>
</feature>
<evidence type="ECO:0000256" key="3">
    <source>
        <dbReference type="ARBA" id="ARBA00022723"/>
    </source>
</evidence>
<dbReference type="Pfam" id="PF03492">
    <property type="entry name" value="Methyltransf_7"/>
    <property type="match status" value="1"/>
</dbReference>
<evidence type="ECO:0000313" key="6">
    <source>
        <dbReference type="EMBL" id="GAY55078.1"/>
    </source>
</evidence>
<dbReference type="Proteomes" id="UP000236630">
    <property type="component" value="Unassembled WGS sequence"/>
</dbReference>
<keyword evidence="7" id="KW-1185">Reference proteome</keyword>
<evidence type="ECO:0000256" key="5">
    <source>
        <dbReference type="SAM" id="Phobius"/>
    </source>
</evidence>
<keyword evidence="1" id="KW-0489">Methyltransferase</keyword>
<organism evidence="6 7">
    <name type="scientific">Citrus unshiu</name>
    <name type="common">Satsuma mandarin</name>
    <name type="synonym">Citrus nobilis var. unshiu</name>
    <dbReference type="NCBI Taxonomy" id="55188"/>
    <lineage>
        <taxon>Eukaryota</taxon>
        <taxon>Viridiplantae</taxon>
        <taxon>Streptophyta</taxon>
        <taxon>Embryophyta</taxon>
        <taxon>Tracheophyta</taxon>
        <taxon>Spermatophyta</taxon>
        <taxon>Magnoliopsida</taxon>
        <taxon>eudicotyledons</taxon>
        <taxon>Gunneridae</taxon>
        <taxon>Pentapetalae</taxon>
        <taxon>rosids</taxon>
        <taxon>malvids</taxon>
        <taxon>Sapindales</taxon>
        <taxon>Rutaceae</taxon>
        <taxon>Aurantioideae</taxon>
        <taxon>Citrus</taxon>
    </lineage>
</organism>
<keyword evidence="4" id="KW-0460">Magnesium</keyword>
<dbReference type="InterPro" id="IPR005299">
    <property type="entry name" value="MeTrfase_7"/>
</dbReference>
<dbReference type="EMBL" id="BDQV01000114">
    <property type="protein sequence ID" value="GAY55078.1"/>
    <property type="molecule type" value="Genomic_DNA"/>
</dbReference>
<protein>
    <submittedName>
        <fullName evidence="6">Uncharacterized protein</fullName>
    </submittedName>
</protein>
<comment type="caution">
    <text evidence="6">The sequence shown here is derived from an EMBL/GenBank/DDBJ whole genome shotgun (WGS) entry which is preliminary data.</text>
</comment>
<evidence type="ECO:0000256" key="2">
    <source>
        <dbReference type="ARBA" id="ARBA00022679"/>
    </source>
</evidence>
<evidence type="ECO:0000313" key="7">
    <source>
        <dbReference type="Proteomes" id="UP000236630"/>
    </source>
</evidence>
<proteinExistence type="predicted"/>